<feature type="compositionally biased region" description="Polar residues" evidence="1">
    <location>
        <begin position="76"/>
        <end position="97"/>
    </location>
</feature>
<protein>
    <submittedName>
        <fullName evidence="3">Uncharacterized protein</fullName>
    </submittedName>
</protein>
<dbReference type="EMBL" id="CAVP010058943">
    <property type="protein sequence ID" value="CDL95354.1"/>
    <property type="molecule type" value="Genomic_DNA"/>
</dbReference>
<keyword evidence="2" id="KW-0732">Signal</keyword>
<reference evidence="3" key="1">
    <citation type="submission" date="2013-03" db="EMBL/GenBank/DDBJ databases">
        <authorList>
            <person name="Aslett M."/>
        </authorList>
    </citation>
    <scope>NUCLEOTIDE SEQUENCE [LARGE SCALE GENOMIC DNA]</scope>
    <source>
        <strain evidence="3">ISE/inbred ISE</strain>
    </source>
</reference>
<accession>W6NHF3</accession>
<proteinExistence type="predicted"/>
<dbReference type="AlphaFoldDB" id="W6NHF3"/>
<reference evidence="3" key="2">
    <citation type="submission" date="2013-05" db="EMBL/GenBank/DDBJ databases">
        <title>The genome and transcriptome of Haemonchus contortus: a key model parasite for drug and vaccine discovery.</title>
        <authorList>
            <person name="Laing R."/>
            <person name="Kikuchi T."/>
            <person name="Martinelli A."/>
            <person name="Tsai I.J."/>
            <person name="Beech R.N."/>
            <person name="Redman E."/>
            <person name="Holroyd N."/>
            <person name="Bartley D.J."/>
            <person name="Beasley H."/>
            <person name="Britton C."/>
            <person name="Curran D."/>
            <person name="Devaney E."/>
            <person name="Gilabert A."/>
            <person name="Jackson F."/>
            <person name="Hunt M."/>
            <person name="Johnston S."/>
            <person name="Kryukov I."/>
            <person name="Li K."/>
            <person name="Morrison A.A."/>
            <person name="Reid A.J."/>
            <person name="Sargison N."/>
            <person name="Saunders G."/>
            <person name="Wasmuth J.D."/>
            <person name="Wolstenholme A."/>
            <person name="Berriman M."/>
            <person name="Gilleard J.S."/>
            <person name="Cotton J.A."/>
        </authorList>
    </citation>
    <scope>NUCLEOTIDE SEQUENCE [LARGE SCALE GENOMIC DNA]</scope>
    <source>
        <strain evidence="3">ISE/inbred ISE</strain>
    </source>
</reference>
<organism evidence="3">
    <name type="scientific">Haemonchus contortus</name>
    <name type="common">Barber pole worm</name>
    <dbReference type="NCBI Taxonomy" id="6289"/>
    <lineage>
        <taxon>Eukaryota</taxon>
        <taxon>Metazoa</taxon>
        <taxon>Ecdysozoa</taxon>
        <taxon>Nematoda</taxon>
        <taxon>Chromadorea</taxon>
        <taxon>Rhabditida</taxon>
        <taxon>Rhabditina</taxon>
        <taxon>Rhabditomorpha</taxon>
        <taxon>Strongyloidea</taxon>
        <taxon>Trichostrongylidae</taxon>
        <taxon>Haemonchus</taxon>
    </lineage>
</organism>
<gene>
    <name evidence="3" type="ORF">HCOI_01444900</name>
</gene>
<comment type="caution">
    <text evidence="3">The sequence shown here is derived from an EMBL/GenBank/DDBJ whole genome shotgun (WGS) entry which is preliminary data.</text>
</comment>
<evidence type="ECO:0000313" key="3">
    <source>
        <dbReference type="EMBL" id="CDL95354.1"/>
    </source>
</evidence>
<name>W6NHF3_HAECO</name>
<evidence type="ECO:0000256" key="2">
    <source>
        <dbReference type="SAM" id="SignalP"/>
    </source>
</evidence>
<feature type="chain" id="PRO_5004880877" evidence="2">
    <location>
        <begin position="25"/>
        <end position="220"/>
    </location>
</feature>
<evidence type="ECO:0000256" key="1">
    <source>
        <dbReference type="SAM" id="MobiDB-lite"/>
    </source>
</evidence>
<feature type="region of interest" description="Disordered" evidence="1">
    <location>
        <begin position="74"/>
        <end position="99"/>
    </location>
</feature>
<sequence length="220" mass="22808">MFSLRHLSQMNLPILLLLAVSVAALPRQKREDNASTAADVTATLDSDSITTLATTPATMLENDSSITPEAIPSPLPTTLGNTPSKTSAIATGSLSQLPPSPLRRRKRWVNLPYLLNGIMRNWRPIGPGQGPMGPGGVPMGQGGGPMGPWARPMGPGVGPMGPWARPMVPGVGPMGPGGGPMGPGVGPMGPWARPMGPGGPMGPWGGPMGMRGPMWNYPRF</sequence>
<feature type="signal peptide" evidence="2">
    <location>
        <begin position="1"/>
        <end position="24"/>
    </location>
</feature>